<keyword evidence="3" id="KW-1185">Reference proteome</keyword>
<accession>A0A8X6VV60</accession>
<comment type="caution">
    <text evidence="2">The sequence shown here is derived from an EMBL/GenBank/DDBJ whole genome shotgun (WGS) entry which is preliminary data.</text>
</comment>
<evidence type="ECO:0000313" key="3">
    <source>
        <dbReference type="Proteomes" id="UP000887159"/>
    </source>
</evidence>
<gene>
    <name evidence="2" type="primary">AVEN_64518_1</name>
    <name evidence="2" type="ORF">TNCV_2182671</name>
</gene>
<dbReference type="InterPro" id="IPR049012">
    <property type="entry name" value="Mutator_transp_dom"/>
</dbReference>
<dbReference type="Pfam" id="PF20700">
    <property type="entry name" value="Mutator"/>
    <property type="match status" value="1"/>
</dbReference>
<organism evidence="2 3">
    <name type="scientific">Trichonephila clavipes</name>
    <name type="common">Golden silk orbweaver</name>
    <name type="synonym">Nephila clavipes</name>
    <dbReference type="NCBI Taxonomy" id="2585209"/>
    <lineage>
        <taxon>Eukaryota</taxon>
        <taxon>Metazoa</taxon>
        <taxon>Ecdysozoa</taxon>
        <taxon>Arthropoda</taxon>
        <taxon>Chelicerata</taxon>
        <taxon>Arachnida</taxon>
        <taxon>Araneae</taxon>
        <taxon>Araneomorphae</taxon>
        <taxon>Entelegynae</taxon>
        <taxon>Araneoidea</taxon>
        <taxon>Nephilidae</taxon>
        <taxon>Trichonephila</taxon>
    </lineage>
</organism>
<feature type="domain" description="Mutator-like transposase" evidence="1">
    <location>
        <begin position="36"/>
        <end position="186"/>
    </location>
</feature>
<name>A0A8X6VV60_TRICX</name>
<protein>
    <recommendedName>
        <fullName evidence="1">Mutator-like transposase domain-containing protein</fullName>
    </recommendedName>
</protein>
<sequence>MNNSNRDITAAFDGSWQKRGHTSLNGVVSGTSLETGFSGGMESAGILKNFQRSEISRNVKYANYLRDGDFKAFNTVSEGKIYRNDFEVKKLECIAHVQKRMGGRLRALRKSMKSRKLSDGKGISGRGRLTDNEISKLQQFYGLAIRRNMNSVSDMFKAVWAIYFHKLSTDFVPQHGLCPTSPDTWCGFNKAKLLGEASNT</sequence>
<evidence type="ECO:0000259" key="1">
    <source>
        <dbReference type="Pfam" id="PF20700"/>
    </source>
</evidence>
<proteinExistence type="predicted"/>
<dbReference type="EMBL" id="BMAU01021361">
    <property type="protein sequence ID" value="GFY23006.1"/>
    <property type="molecule type" value="Genomic_DNA"/>
</dbReference>
<dbReference type="Proteomes" id="UP000887159">
    <property type="component" value="Unassembled WGS sequence"/>
</dbReference>
<reference evidence="2" key="1">
    <citation type="submission" date="2020-08" db="EMBL/GenBank/DDBJ databases">
        <title>Multicomponent nature underlies the extraordinary mechanical properties of spider dragline silk.</title>
        <authorList>
            <person name="Kono N."/>
            <person name="Nakamura H."/>
            <person name="Mori M."/>
            <person name="Yoshida Y."/>
            <person name="Ohtoshi R."/>
            <person name="Malay A.D."/>
            <person name="Moran D.A.P."/>
            <person name="Tomita M."/>
            <person name="Numata K."/>
            <person name="Arakawa K."/>
        </authorList>
    </citation>
    <scope>NUCLEOTIDE SEQUENCE</scope>
</reference>
<evidence type="ECO:0000313" key="2">
    <source>
        <dbReference type="EMBL" id="GFY23006.1"/>
    </source>
</evidence>
<dbReference type="AlphaFoldDB" id="A0A8X6VV60"/>